<protein>
    <recommendedName>
        <fullName evidence="3">NmrA-like domain-containing protein</fullName>
    </recommendedName>
</protein>
<evidence type="ECO:0000256" key="2">
    <source>
        <dbReference type="ARBA" id="ARBA00022857"/>
    </source>
</evidence>
<organism evidence="4 5">
    <name type="scientific">Penicillium frequentans</name>
    <dbReference type="NCBI Taxonomy" id="3151616"/>
    <lineage>
        <taxon>Eukaryota</taxon>
        <taxon>Fungi</taxon>
        <taxon>Dikarya</taxon>
        <taxon>Ascomycota</taxon>
        <taxon>Pezizomycotina</taxon>
        <taxon>Eurotiomycetes</taxon>
        <taxon>Eurotiomycetidae</taxon>
        <taxon>Eurotiales</taxon>
        <taxon>Aspergillaceae</taxon>
        <taxon>Penicillium</taxon>
    </lineage>
</organism>
<gene>
    <name evidence="4" type="ORF">N7494_006051</name>
</gene>
<dbReference type="FunFam" id="3.40.50.720:FF:000528">
    <property type="entry name" value="Nucleoside-diphosphate-sugar epimerase family protein"/>
    <property type="match status" value="1"/>
</dbReference>
<proteinExistence type="inferred from homology"/>
<dbReference type="SUPFAM" id="SSF51735">
    <property type="entry name" value="NAD(P)-binding Rossmann-fold domains"/>
    <property type="match status" value="1"/>
</dbReference>
<sequence>MSRTVLITGATGKQGGSVISALLEQNADMGILAVTRDSNSAGAQKLKSKSPKIQLVEGNLDDPEGLFKNAQEITSQPIWGVYSVQVPVPGSSDQEAEERQGKGLIDASLKHNVKCFVYSSVDRGGDASYDTATEIPHFISKHHVEHHLVEQTKGTEMKWTILRPVAFLDNITPDFYGKVFTTSWKDVVKEKPLQVIAVSDIGYFAAQAFLNPEEWANKSLSLAGDEITFEEMATIFQDRTGRDVPLTFSFVLSSVLWVLKDFRYMFQWFHDSGFGADISTLKKMHPELKDFETWLVTESGLVSD</sequence>
<dbReference type="InterPro" id="IPR036291">
    <property type="entry name" value="NAD(P)-bd_dom_sf"/>
</dbReference>
<dbReference type="InterPro" id="IPR051164">
    <property type="entry name" value="NmrA-like_oxidored"/>
</dbReference>
<name>A0AAD6GG97_9EURO</name>
<comment type="similarity">
    <text evidence="1">Belongs to the NmrA-type oxidoreductase family.</text>
</comment>
<dbReference type="EMBL" id="JAQIZZ010000005">
    <property type="protein sequence ID" value="KAJ5540975.1"/>
    <property type="molecule type" value="Genomic_DNA"/>
</dbReference>
<accession>A0AAD6GG97</accession>
<dbReference type="Gene3D" id="3.40.50.720">
    <property type="entry name" value="NAD(P)-binding Rossmann-like Domain"/>
    <property type="match status" value="1"/>
</dbReference>
<reference evidence="4 5" key="1">
    <citation type="journal article" date="2023" name="IMA Fungus">
        <title>Comparative genomic study of the Penicillium genus elucidates a diverse pangenome and 15 lateral gene transfer events.</title>
        <authorList>
            <person name="Petersen C."/>
            <person name="Sorensen T."/>
            <person name="Nielsen M.R."/>
            <person name="Sondergaard T.E."/>
            <person name="Sorensen J.L."/>
            <person name="Fitzpatrick D.A."/>
            <person name="Frisvad J.C."/>
            <person name="Nielsen K.L."/>
        </authorList>
    </citation>
    <scope>NUCLEOTIDE SEQUENCE [LARGE SCALE GENOMIC DNA]</scope>
    <source>
        <strain evidence="4 5">IBT 35679</strain>
    </source>
</reference>
<dbReference type="InterPro" id="IPR008030">
    <property type="entry name" value="NmrA-like"/>
</dbReference>
<dbReference type="GO" id="GO:0005634">
    <property type="term" value="C:nucleus"/>
    <property type="evidence" value="ECO:0007669"/>
    <property type="project" value="TreeGrafter"/>
</dbReference>
<evidence type="ECO:0000256" key="1">
    <source>
        <dbReference type="ARBA" id="ARBA00006328"/>
    </source>
</evidence>
<dbReference type="Pfam" id="PF05368">
    <property type="entry name" value="NmrA"/>
    <property type="match status" value="1"/>
</dbReference>
<dbReference type="PANTHER" id="PTHR42748">
    <property type="entry name" value="NITROGEN METABOLITE REPRESSION PROTEIN NMRA FAMILY MEMBER"/>
    <property type="match status" value="1"/>
</dbReference>
<keyword evidence="2" id="KW-0521">NADP</keyword>
<dbReference type="AlphaFoldDB" id="A0AAD6GG97"/>
<dbReference type="PANTHER" id="PTHR42748:SF7">
    <property type="entry name" value="NMRA LIKE REDOX SENSOR 1-RELATED"/>
    <property type="match status" value="1"/>
</dbReference>
<dbReference type="Proteomes" id="UP001220324">
    <property type="component" value="Unassembled WGS sequence"/>
</dbReference>
<evidence type="ECO:0000313" key="4">
    <source>
        <dbReference type="EMBL" id="KAJ5540975.1"/>
    </source>
</evidence>
<dbReference type="CDD" id="cd05251">
    <property type="entry name" value="NmrA_like_SDR_a"/>
    <property type="match status" value="1"/>
</dbReference>
<comment type="caution">
    <text evidence="4">The sequence shown here is derived from an EMBL/GenBank/DDBJ whole genome shotgun (WGS) entry which is preliminary data.</text>
</comment>
<feature type="domain" description="NmrA-like" evidence="3">
    <location>
        <begin position="2"/>
        <end position="280"/>
    </location>
</feature>
<dbReference type="Gene3D" id="3.90.25.10">
    <property type="entry name" value="UDP-galactose 4-epimerase, domain 1"/>
    <property type="match status" value="1"/>
</dbReference>
<evidence type="ECO:0000313" key="5">
    <source>
        <dbReference type="Proteomes" id="UP001220324"/>
    </source>
</evidence>
<keyword evidence="5" id="KW-1185">Reference proteome</keyword>
<evidence type="ECO:0000259" key="3">
    <source>
        <dbReference type="Pfam" id="PF05368"/>
    </source>
</evidence>